<dbReference type="EMBL" id="JAGTXO010000018">
    <property type="protein sequence ID" value="KAG8462968.1"/>
    <property type="molecule type" value="Genomic_DNA"/>
</dbReference>
<evidence type="ECO:0000313" key="1">
    <source>
        <dbReference type="EMBL" id="KAG8462968.1"/>
    </source>
</evidence>
<sequence length="400" mass="41226">MPNAGGSEDARNRNVAVEMGRAEKFLALACSKDAVLAGFCAPGSANRRAALEQLEGSLKSTFDDLSQSSSRARLRALGCARQVWLDDLQRTHGDATGVTLEARKREARVVFVAGAAGATGRKRQASLAELAARGGAFSSDELDKIRHLADATVGLPSSPLRQVPGGVRALLGATPNLALAKFALETCAAAGHFVAYVGDGPLTEKRTQMSVKLLQSGTRLALLALCPSGGAARSSAWLVHSERSPQQSDALAAVAIAELEAANLSLTLPELKRAAWYHNTKGMGFALMAGVAALSRVSPGSFKLGESRCAPNPPEIGRRALNGAAVFALHLLAPLLAAQPAADDEPSANVASEDDARASLEAVLSGDAAQAAIDAHYATLGRWARCVAGAPGSSDGHGDA</sequence>
<dbReference type="AlphaFoldDB" id="A0A8J6CCY1"/>
<gene>
    <name evidence="1" type="ORF">KFE25_001741</name>
</gene>
<comment type="caution">
    <text evidence="1">The sequence shown here is derived from an EMBL/GenBank/DDBJ whole genome shotgun (WGS) entry which is preliminary data.</text>
</comment>
<name>A0A8J6CCY1_DIALT</name>
<keyword evidence="2" id="KW-1185">Reference proteome</keyword>
<proteinExistence type="predicted"/>
<dbReference type="Proteomes" id="UP000751190">
    <property type="component" value="Unassembled WGS sequence"/>
</dbReference>
<organism evidence="1 2">
    <name type="scientific">Diacronema lutheri</name>
    <name type="common">Unicellular marine alga</name>
    <name type="synonym">Monochrysis lutheri</name>
    <dbReference type="NCBI Taxonomy" id="2081491"/>
    <lineage>
        <taxon>Eukaryota</taxon>
        <taxon>Haptista</taxon>
        <taxon>Haptophyta</taxon>
        <taxon>Pavlovophyceae</taxon>
        <taxon>Pavlovales</taxon>
        <taxon>Pavlovaceae</taxon>
        <taxon>Diacronema</taxon>
    </lineage>
</organism>
<protein>
    <submittedName>
        <fullName evidence="1">Uncharacterized protein</fullName>
    </submittedName>
</protein>
<accession>A0A8J6CCY1</accession>
<reference evidence="1" key="1">
    <citation type="submission" date="2021-05" db="EMBL/GenBank/DDBJ databases">
        <title>The genome of the haptophyte Pavlova lutheri (Diacronema luteri, Pavlovales) - a model for lipid biosynthesis in eukaryotic algae.</title>
        <authorList>
            <person name="Hulatt C.J."/>
            <person name="Posewitz M.C."/>
        </authorList>
    </citation>
    <scope>NUCLEOTIDE SEQUENCE</scope>
    <source>
        <strain evidence="1">NIVA-4/92</strain>
    </source>
</reference>
<evidence type="ECO:0000313" key="2">
    <source>
        <dbReference type="Proteomes" id="UP000751190"/>
    </source>
</evidence>